<evidence type="ECO:0000313" key="2">
    <source>
        <dbReference type="EMBL" id="GAA0478425.1"/>
    </source>
</evidence>
<protein>
    <submittedName>
        <fullName evidence="2">Uncharacterized protein</fullName>
    </submittedName>
</protein>
<dbReference type="Proteomes" id="UP001500713">
    <property type="component" value="Unassembled WGS sequence"/>
</dbReference>
<name>A0ABN1AJX4_9SPHN</name>
<feature type="transmembrane region" description="Helical" evidence="1">
    <location>
        <begin position="119"/>
        <end position="136"/>
    </location>
</feature>
<feature type="transmembrane region" description="Helical" evidence="1">
    <location>
        <begin position="96"/>
        <end position="113"/>
    </location>
</feature>
<evidence type="ECO:0000256" key="1">
    <source>
        <dbReference type="SAM" id="Phobius"/>
    </source>
</evidence>
<sequence>MSPTVAARAMRIIGAFSIITAVLFALAGVTDFTGMNDMFFNLASSGSDGVAGLTTPESKLAMAIAGGVFGGLGAMYLFISAPGVEQGNALIRRGSIYVFLTWFVIDSSASVASGNAANVIPNLVFLIFYMAPLLLVKETGAAVNA</sequence>
<reference evidence="2 3" key="1">
    <citation type="journal article" date="2019" name="Int. J. Syst. Evol. Microbiol.">
        <title>The Global Catalogue of Microorganisms (GCM) 10K type strain sequencing project: providing services to taxonomists for standard genome sequencing and annotation.</title>
        <authorList>
            <consortium name="The Broad Institute Genomics Platform"/>
            <consortium name="The Broad Institute Genome Sequencing Center for Infectious Disease"/>
            <person name="Wu L."/>
            <person name="Ma J."/>
        </authorList>
    </citation>
    <scope>NUCLEOTIDE SEQUENCE [LARGE SCALE GENOMIC DNA]</scope>
    <source>
        <strain evidence="2 3">JCM 14162</strain>
    </source>
</reference>
<organism evidence="2 3">
    <name type="scientific">Parasphingorhabdus litoris</name>
    <dbReference type="NCBI Taxonomy" id="394733"/>
    <lineage>
        <taxon>Bacteria</taxon>
        <taxon>Pseudomonadati</taxon>
        <taxon>Pseudomonadota</taxon>
        <taxon>Alphaproteobacteria</taxon>
        <taxon>Sphingomonadales</taxon>
        <taxon>Sphingomonadaceae</taxon>
        <taxon>Parasphingorhabdus</taxon>
    </lineage>
</organism>
<comment type="caution">
    <text evidence="2">The sequence shown here is derived from an EMBL/GenBank/DDBJ whole genome shotgun (WGS) entry which is preliminary data.</text>
</comment>
<keyword evidence="3" id="KW-1185">Reference proteome</keyword>
<keyword evidence="1" id="KW-0472">Membrane</keyword>
<dbReference type="RefSeq" id="WP_229954637.1">
    <property type="nucleotide sequence ID" value="NZ_BAAAEM010000002.1"/>
</dbReference>
<keyword evidence="1" id="KW-0812">Transmembrane</keyword>
<gene>
    <name evidence="2" type="ORF">GCM10009096_20410</name>
</gene>
<accession>A0ABN1AJX4</accession>
<keyword evidence="1" id="KW-1133">Transmembrane helix</keyword>
<feature type="transmembrane region" description="Helical" evidence="1">
    <location>
        <begin position="12"/>
        <end position="30"/>
    </location>
</feature>
<evidence type="ECO:0000313" key="3">
    <source>
        <dbReference type="Proteomes" id="UP001500713"/>
    </source>
</evidence>
<feature type="transmembrane region" description="Helical" evidence="1">
    <location>
        <begin position="60"/>
        <end position="84"/>
    </location>
</feature>
<proteinExistence type="predicted"/>
<dbReference type="EMBL" id="BAAAEM010000002">
    <property type="protein sequence ID" value="GAA0478425.1"/>
    <property type="molecule type" value="Genomic_DNA"/>
</dbReference>